<keyword evidence="17" id="KW-0675">Receptor</keyword>
<dbReference type="Gene3D" id="2.60.110.10">
    <property type="entry name" value="Thaumatin"/>
    <property type="match status" value="1"/>
</dbReference>
<dbReference type="Proteomes" id="UP000006729">
    <property type="component" value="Chromosome 4"/>
</dbReference>
<evidence type="ECO:0000256" key="11">
    <source>
        <dbReference type="ARBA" id="ARBA00022741"/>
    </source>
</evidence>
<evidence type="ECO:0000256" key="12">
    <source>
        <dbReference type="ARBA" id="ARBA00022777"/>
    </source>
</evidence>
<dbReference type="SUPFAM" id="SSF56112">
    <property type="entry name" value="Protein kinase-like (PK-like)"/>
    <property type="match status" value="1"/>
</dbReference>
<dbReference type="PROSITE" id="PS00108">
    <property type="entry name" value="PROTEIN_KINASE_ST"/>
    <property type="match status" value="1"/>
</dbReference>
<evidence type="ECO:0000313" key="27">
    <source>
        <dbReference type="Proteomes" id="UP000006729"/>
    </source>
</evidence>
<comment type="subcellular location">
    <subcellularLocation>
        <location evidence="1">Membrane</location>
        <topology evidence="1">Single-pass type I membrane protein</topology>
    </subcellularLocation>
</comment>
<dbReference type="FunFam" id="1.10.510.10:FF:000248">
    <property type="entry name" value="S-receptor-like kinase 5"/>
    <property type="match status" value="1"/>
</dbReference>
<evidence type="ECO:0000259" key="25">
    <source>
        <dbReference type="PROSITE" id="PS50011"/>
    </source>
</evidence>
<feature type="signal peptide" evidence="24">
    <location>
        <begin position="1"/>
        <end position="26"/>
    </location>
</feature>
<evidence type="ECO:0000256" key="20">
    <source>
        <dbReference type="ARBA" id="ARBA00048679"/>
    </source>
</evidence>
<evidence type="ECO:0000256" key="23">
    <source>
        <dbReference type="SAM" id="Phobius"/>
    </source>
</evidence>
<accession>A0A3N7EYQ5</accession>
<dbReference type="CDD" id="cd09218">
    <property type="entry name" value="TLP-PA"/>
    <property type="match status" value="1"/>
</dbReference>
<keyword evidence="7" id="KW-0808">Transferase</keyword>
<evidence type="ECO:0000313" key="26">
    <source>
        <dbReference type="EMBL" id="RQO88800.1"/>
    </source>
</evidence>
<name>A0A3N7EYQ5_POPTR</name>
<keyword evidence="12" id="KW-0418">Kinase</keyword>
<dbReference type="GO" id="GO:0004674">
    <property type="term" value="F:protein serine/threonine kinase activity"/>
    <property type="evidence" value="ECO:0007669"/>
    <property type="project" value="UniProtKB-KW"/>
</dbReference>
<keyword evidence="14 23" id="KW-1133">Transmembrane helix</keyword>
<dbReference type="Pfam" id="PF00069">
    <property type="entry name" value="Pkinase"/>
    <property type="match status" value="1"/>
</dbReference>
<feature type="region of interest" description="Disordered" evidence="22">
    <location>
        <begin position="263"/>
        <end position="324"/>
    </location>
</feature>
<dbReference type="InterPro" id="IPR037176">
    <property type="entry name" value="Osmotin/thaumatin-like_sf"/>
</dbReference>
<dbReference type="FunFam" id="2.60.110.10:FF:000004">
    <property type="entry name" value="THAUMATIN-LIKE PROTEIN 1"/>
    <property type="match status" value="1"/>
</dbReference>
<dbReference type="PROSITE" id="PS00107">
    <property type="entry name" value="PROTEIN_KINASE_ATP"/>
    <property type="match status" value="1"/>
</dbReference>
<dbReference type="SUPFAM" id="SSF49870">
    <property type="entry name" value="Osmotin, thaumatin-like protein"/>
    <property type="match status" value="1"/>
</dbReference>
<organism evidence="26 27">
    <name type="scientific">Populus trichocarpa</name>
    <name type="common">Western balsam poplar</name>
    <name type="synonym">Populus balsamifera subsp. trichocarpa</name>
    <dbReference type="NCBI Taxonomy" id="3694"/>
    <lineage>
        <taxon>Eukaryota</taxon>
        <taxon>Viridiplantae</taxon>
        <taxon>Streptophyta</taxon>
        <taxon>Embryophyta</taxon>
        <taxon>Tracheophyta</taxon>
        <taxon>Spermatophyta</taxon>
        <taxon>Magnoliopsida</taxon>
        <taxon>eudicotyledons</taxon>
        <taxon>Gunneridae</taxon>
        <taxon>Pentapetalae</taxon>
        <taxon>rosids</taxon>
        <taxon>fabids</taxon>
        <taxon>Malpighiales</taxon>
        <taxon>Salicaceae</taxon>
        <taxon>Saliceae</taxon>
        <taxon>Populus</taxon>
    </lineage>
</organism>
<keyword evidence="16" id="KW-1015">Disulfide bond</keyword>
<dbReference type="InParanoid" id="A0A3N7EYQ5"/>
<dbReference type="SMART" id="SM00220">
    <property type="entry name" value="S_TKc"/>
    <property type="match status" value="1"/>
</dbReference>
<evidence type="ECO:0000256" key="4">
    <source>
        <dbReference type="ARBA" id="ARBA00022527"/>
    </source>
</evidence>
<protein>
    <recommendedName>
        <fullName evidence="3">non-specific serine/threonine protein kinase</fullName>
        <ecNumber evidence="3">2.7.11.1</ecNumber>
    </recommendedName>
</protein>
<evidence type="ECO:0000256" key="16">
    <source>
        <dbReference type="ARBA" id="ARBA00023157"/>
    </source>
</evidence>
<evidence type="ECO:0000256" key="14">
    <source>
        <dbReference type="ARBA" id="ARBA00022989"/>
    </source>
</evidence>
<dbReference type="PROSITE" id="PS51367">
    <property type="entry name" value="THAUMATIN_2"/>
    <property type="match status" value="1"/>
</dbReference>
<feature type="compositionally biased region" description="Pro residues" evidence="22">
    <location>
        <begin position="285"/>
        <end position="310"/>
    </location>
</feature>
<evidence type="ECO:0000256" key="24">
    <source>
        <dbReference type="SAM" id="SignalP"/>
    </source>
</evidence>
<evidence type="ECO:0000256" key="18">
    <source>
        <dbReference type="ARBA" id="ARBA00023180"/>
    </source>
</evidence>
<dbReference type="Pfam" id="PF00314">
    <property type="entry name" value="Thaumatin"/>
    <property type="match status" value="1"/>
</dbReference>
<evidence type="ECO:0000256" key="8">
    <source>
        <dbReference type="ARBA" id="ARBA00022692"/>
    </source>
</evidence>
<reference evidence="26 27" key="1">
    <citation type="journal article" date="2006" name="Science">
        <title>The genome of black cottonwood, Populus trichocarpa (Torr. &amp; Gray).</title>
        <authorList>
            <person name="Tuskan G.A."/>
            <person name="Difazio S."/>
            <person name="Jansson S."/>
            <person name="Bohlmann J."/>
            <person name="Grigoriev I."/>
            <person name="Hellsten U."/>
            <person name="Putnam N."/>
            <person name="Ralph S."/>
            <person name="Rombauts S."/>
            <person name="Salamov A."/>
            <person name="Schein J."/>
            <person name="Sterck L."/>
            <person name="Aerts A."/>
            <person name="Bhalerao R.R."/>
            <person name="Bhalerao R.P."/>
            <person name="Blaudez D."/>
            <person name="Boerjan W."/>
            <person name="Brun A."/>
            <person name="Brunner A."/>
            <person name="Busov V."/>
            <person name="Campbell M."/>
            <person name="Carlson J."/>
            <person name="Chalot M."/>
            <person name="Chapman J."/>
            <person name="Chen G.L."/>
            <person name="Cooper D."/>
            <person name="Coutinho P.M."/>
            <person name="Couturier J."/>
            <person name="Covert S."/>
            <person name="Cronk Q."/>
            <person name="Cunningham R."/>
            <person name="Davis J."/>
            <person name="Degroeve S."/>
            <person name="Dejardin A."/>
            <person name="Depamphilis C."/>
            <person name="Detter J."/>
            <person name="Dirks B."/>
            <person name="Dubchak I."/>
            <person name="Duplessis S."/>
            <person name="Ehlting J."/>
            <person name="Ellis B."/>
            <person name="Gendler K."/>
            <person name="Goodstein D."/>
            <person name="Gribskov M."/>
            <person name="Grimwood J."/>
            <person name="Groover A."/>
            <person name="Gunter L."/>
            <person name="Hamberger B."/>
            <person name="Heinze B."/>
            <person name="Helariutta Y."/>
            <person name="Henrissat B."/>
            <person name="Holligan D."/>
            <person name="Holt R."/>
            <person name="Huang W."/>
            <person name="Islam-Faridi N."/>
            <person name="Jones S."/>
            <person name="Jones-Rhoades M."/>
            <person name="Jorgensen R."/>
            <person name="Joshi C."/>
            <person name="Kangasjarvi J."/>
            <person name="Karlsson J."/>
            <person name="Kelleher C."/>
            <person name="Kirkpatrick R."/>
            <person name="Kirst M."/>
            <person name="Kohler A."/>
            <person name="Kalluri U."/>
            <person name="Larimer F."/>
            <person name="Leebens-Mack J."/>
            <person name="Leple J.C."/>
            <person name="Locascio P."/>
            <person name="Lou Y."/>
            <person name="Lucas S."/>
            <person name="Martin F."/>
            <person name="Montanini B."/>
            <person name="Napoli C."/>
            <person name="Nelson D.R."/>
            <person name="Nelson C."/>
            <person name="Nieminen K."/>
            <person name="Nilsson O."/>
            <person name="Pereda V."/>
            <person name="Peter G."/>
            <person name="Philippe R."/>
            <person name="Pilate G."/>
            <person name="Poliakov A."/>
            <person name="Razumovskaya J."/>
            <person name="Richardson P."/>
            <person name="Rinaldi C."/>
            <person name="Ritland K."/>
            <person name="Rouze P."/>
            <person name="Ryaboy D."/>
            <person name="Schmutz J."/>
            <person name="Schrader J."/>
            <person name="Segerman B."/>
            <person name="Shin H."/>
            <person name="Siddiqui A."/>
            <person name="Sterky F."/>
            <person name="Terry A."/>
            <person name="Tsai C.J."/>
            <person name="Uberbacher E."/>
            <person name="Unneberg P."/>
            <person name="Vahala J."/>
            <person name="Wall K."/>
            <person name="Wessler S."/>
            <person name="Yang G."/>
            <person name="Yin T."/>
            <person name="Douglas C."/>
            <person name="Marra M."/>
            <person name="Sandberg G."/>
            <person name="Van de Peer Y."/>
            <person name="Rokhsar D."/>
        </authorList>
    </citation>
    <scope>NUCLEOTIDE SEQUENCE [LARGE SCALE GENOMIC DNA]</scope>
    <source>
        <strain evidence="27">cv. Nisqually</strain>
    </source>
</reference>
<keyword evidence="27" id="KW-1185">Reference proteome</keyword>
<evidence type="ECO:0000256" key="17">
    <source>
        <dbReference type="ARBA" id="ARBA00023170"/>
    </source>
</evidence>
<keyword evidence="18" id="KW-0325">Glycoprotein</keyword>
<comment type="similarity">
    <text evidence="2">Belongs to the thaumatin family.</text>
</comment>
<dbReference type="EMBL" id="CM009293">
    <property type="protein sequence ID" value="RQO88800.1"/>
    <property type="molecule type" value="Genomic_DNA"/>
</dbReference>
<evidence type="ECO:0000256" key="21">
    <source>
        <dbReference type="PROSITE-ProRule" id="PRU10141"/>
    </source>
</evidence>
<evidence type="ECO:0000256" key="13">
    <source>
        <dbReference type="ARBA" id="ARBA00022840"/>
    </source>
</evidence>
<dbReference type="CDD" id="cd14066">
    <property type="entry name" value="STKc_IRAK"/>
    <property type="match status" value="1"/>
</dbReference>
<feature type="domain" description="Protein kinase" evidence="25">
    <location>
        <begin position="393"/>
        <end position="683"/>
    </location>
</feature>
<keyword evidence="5" id="KW-0245">EGF-like domain</keyword>
<dbReference type="GO" id="GO:0030246">
    <property type="term" value="F:carbohydrate binding"/>
    <property type="evidence" value="ECO:0007669"/>
    <property type="project" value="UniProtKB-KW"/>
</dbReference>
<dbReference type="InterPro" id="IPR008271">
    <property type="entry name" value="Ser/Thr_kinase_AS"/>
</dbReference>
<comment type="catalytic activity">
    <reaction evidence="19">
        <text>L-threonyl-[protein] + ATP = O-phospho-L-threonyl-[protein] + ADP + H(+)</text>
        <dbReference type="Rhea" id="RHEA:46608"/>
        <dbReference type="Rhea" id="RHEA-COMP:11060"/>
        <dbReference type="Rhea" id="RHEA-COMP:11605"/>
        <dbReference type="ChEBI" id="CHEBI:15378"/>
        <dbReference type="ChEBI" id="CHEBI:30013"/>
        <dbReference type="ChEBI" id="CHEBI:30616"/>
        <dbReference type="ChEBI" id="CHEBI:61977"/>
        <dbReference type="ChEBI" id="CHEBI:456216"/>
        <dbReference type="EC" id="2.7.11.1"/>
    </reaction>
</comment>
<evidence type="ECO:0000256" key="2">
    <source>
        <dbReference type="ARBA" id="ARBA00010607"/>
    </source>
</evidence>
<keyword evidence="10" id="KW-0430">Lectin</keyword>
<keyword evidence="4" id="KW-0723">Serine/threonine-protein kinase</keyword>
<evidence type="ECO:0000256" key="19">
    <source>
        <dbReference type="ARBA" id="ARBA00047899"/>
    </source>
</evidence>
<evidence type="ECO:0000256" key="22">
    <source>
        <dbReference type="SAM" id="MobiDB-lite"/>
    </source>
</evidence>
<dbReference type="PROSITE" id="PS50011">
    <property type="entry name" value="PROTEIN_KINASE_DOM"/>
    <property type="match status" value="1"/>
</dbReference>
<dbReference type="Gene3D" id="3.30.200.20">
    <property type="entry name" value="Phosphorylase Kinase, domain 1"/>
    <property type="match status" value="1"/>
</dbReference>
<dbReference type="SMART" id="SM00205">
    <property type="entry name" value="THN"/>
    <property type="match status" value="1"/>
</dbReference>
<keyword evidence="11 21" id="KW-0547">Nucleotide-binding</keyword>
<proteinExistence type="inferred from homology"/>
<dbReference type="GO" id="GO:0016020">
    <property type="term" value="C:membrane"/>
    <property type="evidence" value="ECO:0007669"/>
    <property type="project" value="UniProtKB-SubCell"/>
</dbReference>
<dbReference type="FunFam" id="3.30.200.20:FF:000178">
    <property type="entry name" value="serine/threonine-protein kinase PBS1-like"/>
    <property type="match status" value="1"/>
</dbReference>
<comment type="catalytic activity">
    <reaction evidence="20">
        <text>L-seryl-[protein] + ATP = O-phospho-L-seryl-[protein] + ADP + H(+)</text>
        <dbReference type="Rhea" id="RHEA:17989"/>
        <dbReference type="Rhea" id="RHEA-COMP:9863"/>
        <dbReference type="Rhea" id="RHEA-COMP:11604"/>
        <dbReference type="ChEBI" id="CHEBI:15378"/>
        <dbReference type="ChEBI" id="CHEBI:29999"/>
        <dbReference type="ChEBI" id="CHEBI:30616"/>
        <dbReference type="ChEBI" id="CHEBI:83421"/>
        <dbReference type="ChEBI" id="CHEBI:456216"/>
        <dbReference type="EC" id="2.7.11.1"/>
    </reaction>
</comment>
<keyword evidence="9 24" id="KW-0732">Signal</keyword>
<dbReference type="InterPro" id="IPR017441">
    <property type="entry name" value="Protein_kinase_ATP_BS"/>
</dbReference>
<dbReference type="FunCoup" id="A0A3N7EYQ5">
    <property type="interactions" value="8"/>
</dbReference>
<sequence>MSQLKLLMHLSPFLVAHLFVSGVVSATLTIINNCDYTIWPGINSTYDPRPTIYVTPTIATGFSLGKKDWKDITTSDDWHGRLWGRTHCTEDDTGRFSCITGDCGSGKIECSTIPAGSSPVTMAEFKINNAGLDFFNVSLLDGYNLPLLVLPSNRSCKKAGCVVDLNGVCPPQLTVNSSDGMIAGCRSACEAFNSQEFCCTGEYETPSTCKPSSYSQNFKKKCPSAYTYPLDDETGTFSCASSDYQIVFCAGNTTEYKSTTSNMTVVSSGPAEPPPSTTVIRAPSLSPPPSPSVKTPPSPSPQGITPPSPSPQEITPRPSPEIRRKTSRSLVPIIAGVIGSVLLIVSFVVIFILRARWRGKSEQDPQDVEDDHIKHVPGMPVRFSYQELYVATDNFNERLGRGGFGSVFKGKLGDGTQIAVKRLEKLGQGMSDFLAEAEAIGSLHHFNLVRLIGFCAEKSSRLLVFEYLSNGSLDNWIFMNVQRSFLDWQTRKKIILDIAKGLAYLHEDCRHTIIHLDVKPQNILLDSSFHAKIADFGLSKLINRDMSQVQISMRGTPGYLAPEWRQPLGRITVKVDIYSFGIVLLEIVCARRNADQSQPESAFHLLTMLQKKGDQDRVIDIVENLDEYTRSDREEITRMIKVAAWCLQDDPERRPLMSTVLKVLEGVMEVDSNINYRFSHAMVSSPAGNNHISSAPPPASVLSNPR</sequence>
<evidence type="ECO:0000256" key="10">
    <source>
        <dbReference type="ARBA" id="ARBA00022734"/>
    </source>
</evidence>
<dbReference type="Gene3D" id="1.10.510.10">
    <property type="entry name" value="Transferase(Phosphotransferase) domain 1"/>
    <property type="match status" value="1"/>
</dbReference>
<feature type="chain" id="PRO_5017955781" description="non-specific serine/threonine protein kinase" evidence="24">
    <location>
        <begin position="27"/>
        <end position="706"/>
    </location>
</feature>
<dbReference type="PANTHER" id="PTHR47976">
    <property type="entry name" value="G-TYPE LECTIN S-RECEPTOR-LIKE SERINE/THREONINE-PROTEIN KINASE SD2-5"/>
    <property type="match status" value="1"/>
</dbReference>
<keyword evidence="15 23" id="KW-0472">Membrane</keyword>
<gene>
    <name evidence="26" type="ORF">POPTR_004G014450</name>
</gene>
<dbReference type="InterPro" id="IPR051343">
    <property type="entry name" value="G-type_lectin_kinases/EP1-like"/>
</dbReference>
<feature type="binding site" evidence="21">
    <location>
        <position position="421"/>
    </location>
    <ligand>
        <name>ATP</name>
        <dbReference type="ChEBI" id="CHEBI:30616"/>
    </ligand>
</feature>
<evidence type="ECO:0000256" key="5">
    <source>
        <dbReference type="ARBA" id="ARBA00022536"/>
    </source>
</evidence>
<dbReference type="InterPro" id="IPR001938">
    <property type="entry name" value="Thaumatin"/>
</dbReference>
<dbReference type="EC" id="2.7.11.1" evidence="3"/>
<evidence type="ECO:0000256" key="1">
    <source>
        <dbReference type="ARBA" id="ARBA00004479"/>
    </source>
</evidence>
<evidence type="ECO:0000256" key="3">
    <source>
        <dbReference type="ARBA" id="ARBA00012513"/>
    </source>
</evidence>
<keyword evidence="6" id="KW-0597">Phosphoprotein</keyword>
<keyword evidence="13 21" id="KW-0067">ATP-binding</keyword>
<feature type="transmembrane region" description="Helical" evidence="23">
    <location>
        <begin position="330"/>
        <end position="353"/>
    </location>
</feature>
<evidence type="ECO:0000256" key="9">
    <source>
        <dbReference type="ARBA" id="ARBA00022729"/>
    </source>
</evidence>
<dbReference type="InterPro" id="IPR017949">
    <property type="entry name" value="Thaumatin_CS"/>
</dbReference>
<dbReference type="PROSITE" id="PS00316">
    <property type="entry name" value="THAUMATIN_1"/>
    <property type="match status" value="1"/>
</dbReference>
<dbReference type="PRINTS" id="PR00347">
    <property type="entry name" value="THAUMATIN"/>
</dbReference>
<evidence type="ECO:0000256" key="7">
    <source>
        <dbReference type="ARBA" id="ARBA00022679"/>
    </source>
</evidence>
<dbReference type="PANTHER" id="PTHR47976:SF66">
    <property type="entry name" value="G-TYPE LECTIN S-RECEPTOR-LIKE SERINE_THREONINE-PROTEIN KINASE SD2-5"/>
    <property type="match status" value="1"/>
</dbReference>
<dbReference type="GO" id="GO:0005524">
    <property type="term" value="F:ATP binding"/>
    <property type="evidence" value="ECO:0007669"/>
    <property type="project" value="UniProtKB-UniRule"/>
</dbReference>
<dbReference type="AlphaFoldDB" id="A0A3N7EYQ5"/>
<keyword evidence="8 23" id="KW-0812">Transmembrane</keyword>
<dbReference type="InterPro" id="IPR011009">
    <property type="entry name" value="Kinase-like_dom_sf"/>
</dbReference>
<evidence type="ECO:0000256" key="6">
    <source>
        <dbReference type="ARBA" id="ARBA00022553"/>
    </source>
</evidence>
<evidence type="ECO:0000256" key="15">
    <source>
        <dbReference type="ARBA" id="ARBA00023136"/>
    </source>
</evidence>
<dbReference type="InterPro" id="IPR000719">
    <property type="entry name" value="Prot_kinase_dom"/>
</dbReference>